<protein>
    <submittedName>
        <fullName evidence="1">Uncharacterized protein</fullName>
    </submittedName>
</protein>
<gene>
    <name evidence="1" type="ORF">RM445_11895</name>
</gene>
<name>A0ABU2N8G0_9PSEU</name>
<comment type="caution">
    <text evidence="1">The sequence shown here is derived from an EMBL/GenBank/DDBJ whole genome shotgun (WGS) entry which is preliminary data.</text>
</comment>
<dbReference type="RefSeq" id="WP_311556244.1">
    <property type="nucleotide sequence ID" value="NZ_JAVREJ010000006.1"/>
</dbReference>
<accession>A0ABU2N8G0</accession>
<evidence type="ECO:0000313" key="1">
    <source>
        <dbReference type="EMBL" id="MDT0350226.1"/>
    </source>
</evidence>
<dbReference type="Proteomes" id="UP001183202">
    <property type="component" value="Unassembled WGS sequence"/>
</dbReference>
<proteinExistence type="predicted"/>
<keyword evidence="2" id="KW-1185">Reference proteome</keyword>
<evidence type="ECO:0000313" key="2">
    <source>
        <dbReference type="Proteomes" id="UP001183202"/>
    </source>
</evidence>
<sequence length="62" mass="6336">MEVATRLALYLGCLVVALVAGWALGQMAVLVDPQMSVPGTAPFHEHVVGAGHAVTVREAGAP</sequence>
<reference evidence="2" key="1">
    <citation type="submission" date="2023-07" db="EMBL/GenBank/DDBJ databases">
        <title>30 novel species of actinomycetes from the DSMZ collection.</title>
        <authorList>
            <person name="Nouioui I."/>
        </authorList>
    </citation>
    <scope>NUCLEOTIDE SEQUENCE [LARGE SCALE GENOMIC DNA]</scope>
    <source>
        <strain evidence="2">DSM 45834</strain>
    </source>
</reference>
<dbReference type="EMBL" id="JAVREJ010000006">
    <property type="protein sequence ID" value="MDT0350226.1"/>
    <property type="molecule type" value="Genomic_DNA"/>
</dbReference>
<organism evidence="1 2">
    <name type="scientific">Pseudonocardia charpentierae</name>
    <dbReference type="NCBI Taxonomy" id="3075545"/>
    <lineage>
        <taxon>Bacteria</taxon>
        <taxon>Bacillati</taxon>
        <taxon>Actinomycetota</taxon>
        <taxon>Actinomycetes</taxon>
        <taxon>Pseudonocardiales</taxon>
        <taxon>Pseudonocardiaceae</taxon>
        <taxon>Pseudonocardia</taxon>
    </lineage>
</organism>